<sequence length="777" mass="84304">MSSFLSLSAHFLFFFFFSLSFPTFSISVSTSPSYQTFIILVDSHSKPSPFQSHKHWYSSFISPSSPSPFIHIYNTLFHGFSASLTPHQSKHLKKSHGILAVYPDSTLHIHTTRSPSFLGLDRPTSPLTNLSDDGSDTIIGFLDTGVWPERRSFEDRNIGPIPTRWRGQCEEGQGFIRSSCNRKLIGARFFSGGYDASPVGPINDTVEFRSPRDSNGHGTHVASVAAGSRVGGAGFRGFAKGVARGMAPKARIAIYKVCWKSGCLLSDMCKALEKAVSDGVDIVSVSLGSSSAPFYLDPFAVASFQAFQMGVLVAVSAGNEGPDPGTIVNSPPWILAVGAGTIDRDFPASIVLGDGQRVNGVSLAPKTELTRLTRNPHSLFSAGKISSPLDDFSPESVRGRVVLCMVDRHVSRVALGASLKYAGAAAMILSHGDLDPKGILAEPHVIPAIAINVEEADRIDEYIKRGNHPTALILSEGKDRFDMGPAPMVASFSSRGPNRAMPAILKPDLLAPGINILGSWTDVISPSNFGPDIQRSEFNIMSGTSMACPHVSGVAALIKAAHPEWGPSEIKSALMTTASSRTRTYPRTLIRDEFTNHAASPFDIGSGHLRPDLALDPGLVYDVGREDYVRHLCRLNYTEKEIRIVTGIRVSCRAGDEKWELNYPAFVATLEEVEEAKEVVFVRRLKMVSEVRNGVGVYKGKVVGLKGYDVWVEPKRLRFGGGVGERLGFKLGVRKGKKDGCFDKGRKGLAVGALVWREESGKHVVRSPIVLFSKEEM</sequence>
<gene>
    <name evidence="1" type="ORF">MRB53_013332</name>
</gene>
<organism evidence="1 2">
    <name type="scientific">Persea americana</name>
    <name type="common">Avocado</name>
    <dbReference type="NCBI Taxonomy" id="3435"/>
    <lineage>
        <taxon>Eukaryota</taxon>
        <taxon>Viridiplantae</taxon>
        <taxon>Streptophyta</taxon>
        <taxon>Embryophyta</taxon>
        <taxon>Tracheophyta</taxon>
        <taxon>Spermatophyta</taxon>
        <taxon>Magnoliopsida</taxon>
        <taxon>Magnoliidae</taxon>
        <taxon>Laurales</taxon>
        <taxon>Lauraceae</taxon>
        <taxon>Persea</taxon>
    </lineage>
</organism>
<protein>
    <submittedName>
        <fullName evidence="1">Uncharacterized protein</fullName>
    </submittedName>
</protein>
<keyword evidence="2" id="KW-1185">Reference proteome</keyword>
<dbReference type="EMBL" id="CM056812">
    <property type="protein sequence ID" value="KAJ8617146.1"/>
    <property type="molecule type" value="Genomic_DNA"/>
</dbReference>
<evidence type="ECO:0000313" key="2">
    <source>
        <dbReference type="Proteomes" id="UP001234297"/>
    </source>
</evidence>
<reference evidence="1 2" key="1">
    <citation type="journal article" date="2022" name="Hortic Res">
        <title>A haplotype resolved chromosomal level avocado genome allows analysis of novel avocado genes.</title>
        <authorList>
            <person name="Nath O."/>
            <person name="Fletcher S.J."/>
            <person name="Hayward A."/>
            <person name="Shaw L.M."/>
            <person name="Masouleh A.K."/>
            <person name="Furtado A."/>
            <person name="Henry R.J."/>
            <person name="Mitter N."/>
        </authorList>
    </citation>
    <scope>NUCLEOTIDE SEQUENCE [LARGE SCALE GENOMIC DNA]</scope>
    <source>
        <strain evidence="2">cv. Hass</strain>
    </source>
</reference>
<name>A0ACC2K7R2_PERAE</name>
<proteinExistence type="predicted"/>
<evidence type="ECO:0000313" key="1">
    <source>
        <dbReference type="EMBL" id="KAJ8617146.1"/>
    </source>
</evidence>
<comment type="caution">
    <text evidence="1">The sequence shown here is derived from an EMBL/GenBank/DDBJ whole genome shotgun (WGS) entry which is preliminary data.</text>
</comment>
<dbReference type="Proteomes" id="UP001234297">
    <property type="component" value="Chromosome 4"/>
</dbReference>
<accession>A0ACC2K7R2</accession>